<sequence>MSADVTERITIAAPAAEVYRAVSDVRRMARWSPECFAVWVWSRRGDAQARFVGFNRRGPFLWFTSCRVTAAVPDEEFAFEVTAFGLPVSLWGYRLAEVPEGVELSEYWEDRRGRGGRVLGRVFTGRVANDRPRANREGMRTTLERLKRELEAA</sequence>
<proteinExistence type="predicted"/>
<dbReference type="CDD" id="cd07812">
    <property type="entry name" value="SRPBCC"/>
    <property type="match status" value="1"/>
</dbReference>
<protein>
    <submittedName>
        <fullName evidence="1">Polyketide cyclase</fullName>
    </submittedName>
</protein>
<dbReference type="SUPFAM" id="SSF55961">
    <property type="entry name" value="Bet v1-like"/>
    <property type="match status" value="1"/>
</dbReference>
<dbReference type="EMBL" id="BOON01000045">
    <property type="protein sequence ID" value="GII25054.1"/>
    <property type="molecule type" value="Genomic_DNA"/>
</dbReference>
<dbReference type="InterPro" id="IPR023393">
    <property type="entry name" value="START-like_dom_sf"/>
</dbReference>
<evidence type="ECO:0000313" key="1">
    <source>
        <dbReference type="EMBL" id="GII25054.1"/>
    </source>
</evidence>
<gene>
    <name evidence="1" type="ORF">Pme01_46510</name>
</gene>
<dbReference type="InterPro" id="IPR019587">
    <property type="entry name" value="Polyketide_cyclase/dehydratase"/>
</dbReference>
<dbReference type="Pfam" id="PF10604">
    <property type="entry name" value="Polyketide_cyc2"/>
    <property type="match status" value="1"/>
</dbReference>
<organism evidence="1 2">
    <name type="scientific">Planosporangium mesophilum</name>
    <dbReference type="NCBI Taxonomy" id="689768"/>
    <lineage>
        <taxon>Bacteria</taxon>
        <taxon>Bacillati</taxon>
        <taxon>Actinomycetota</taxon>
        <taxon>Actinomycetes</taxon>
        <taxon>Micromonosporales</taxon>
        <taxon>Micromonosporaceae</taxon>
        <taxon>Planosporangium</taxon>
    </lineage>
</organism>
<keyword evidence="2" id="KW-1185">Reference proteome</keyword>
<evidence type="ECO:0000313" key="2">
    <source>
        <dbReference type="Proteomes" id="UP000599074"/>
    </source>
</evidence>
<accession>A0A8J3X329</accession>
<dbReference type="RefSeq" id="WP_168117356.1">
    <property type="nucleotide sequence ID" value="NZ_BOON01000045.1"/>
</dbReference>
<name>A0A8J3X329_9ACTN</name>
<dbReference type="Gene3D" id="3.30.530.20">
    <property type="match status" value="1"/>
</dbReference>
<comment type="caution">
    <text evidence="1">The sequence shown here is derived from an EMBL/GenBank/DDBJ whole genome shotgun (WGS) entry which is preliminary data.</text>
</comment>
<dbReference type="Proteomes" id="UP000599074">
    <property type="component" value="Unassembled WGS sequence"/>
</dbReference>
<dbReference type="AlphaFoldDB" id="A0A8J3X329"/>
<reference evidence="1" key="1">
    <citation type="submission" date="2021-01" db="EMBL/GenBank/DDBJ databases">
        <title>Whole genome shotgun sequence of Planosporangium mesophilum NBRC 109066.</title>
        <authorList>
            <person name="Komaki H."/>
            <person name="Tamura T."/>
        </authorList>
    </citation>
    <scope>NUCLEOTIDE SEQUENCE</scope>
    <source>
        <strain evidence="1">NBRC 109066</strain>
    </source>
</reference>